<sequence length="30" mass="3134">MVGSFSSVKWIAVSTLTSFDLGDFLATGPV</sequence>
<accession>A0A6S7C0N8</accession>
<dbReference type="Proteomes" id="UP000494115">
    <property type="component" value="Unassembled WGS sequence"/>
</dbReference>
<evidence type="ECO:0000313" key="2">
    <source>
        <dbReference type="Proteomes" id="UP000494115"/>
    </source>
</evidence>
<protein>
    <submittedName>
        <fullName evidence="1">Uncharacterized protein</fullName>
    </submittedName>
</protein>
<proteinExistence type="predicted"/>
<evidence type="ECO:0000313" key="1">
    <source>
        <dbReference type="EMBL" id="CAB3805470.1"/>
    </source>
</evidence>
<dbReference type="EMBL" id="CADIKM010000072">
    <property type="protein sequence ID" value="CAB3805470.1"/>
    <property type="molecule type" value="Genomic_DNA"/>
</dbReference>
<gene>
    <name evidence="1" type="ORF">LMG28138_05672</name>
</gene>
<dbReference type="AlphaFoldDB" id="A0A6S7C0N8"/>
<name>A0A6S7C0N8_9BURK</name>
<organism evidence="1 2">
    <name type="scientific">Pararobbsia alpina</name>
    <dbReference type="NCBI Taxonomy" id="621374"/>
    <lineage>
        <taxon>Bacteria</taxon>
        <taxon>Pseudomonadati</taxon>
        <taxon>Pseudomonadota</taxon>
        <taxon>Betaproteobacteria</taxon>
        <taxon>Burkholderiales</taxon>
        <taxon>Burkholderiaceae</taxon>
        <taxon>Pararobbsia</taxon>
    </lineage>
</organism>
<reference evidence="1 2" key="1">
    <citation type="submission" date="2020-04" db="EMBL/GenBank/DDBJ databases">
        <authorList>
            <person name="De Canck E."/>
        </authorList>
    </citation>
    <scope>NUCLEOTIDE SEQUENCE [LARGE SCALE GENOMIC DNA]</scope>
    <source>
        <strain evidence="1 2">LMG 28138</strain>
    </source>
</reference>
<keyword evidence="2" id="KW-1185">Reference proteome</keyword>